<proteinExistence type="predicted"/>
<comment type="caution">
    <text evidence="2">The sequence shown here is derived from an EMBL/GenBank/DDBJ whole genome shotgun (WGS) entry which is preliminary data.</text>
</comment>
<evidence type="ECO:0000256" key="1">
    <source>
        <dbReference type="SAM" id="Phobius"/>
    </source>
</evidence>
<organism evidence="2 3">
    <name type="scientific">Engystomops pustulosus</name>
    <name type="common">Tungara frog</name>
    <name type="synonym">Physalaemus pustulosus</name>
    <dbReference type="NCBI Taxonomy" id="76066"/>
    <lineage>
        <taxon>Eukaryota</taxon>
        <taxon>Metazoa</taxon>
        <taxon>Chordata</taxon>
        <taxon>Craniata</taxon>
        <taxon>Vertebrata</taxon>
        <taxon>Euteleostomi</taxon>
        <taxon>Amphibia</taxon>
        <taxon>Batrachia</taxon>
        <taxon>Anura</taxon>
        <taxon>Neobatrachia</taxon>
        <taxon>Hyloidea</taxon>
        <taxon>Leptodactylidae</taxon>
        <taxon>Leiuperinae</taxon>
        <taxon>Engystomops</taxon>
    </lineage>
</organism>
<name>A0AAV7C589_ENGPU</name>
<dbReference type="Proteomes" id="UP000824782">
    <property type="component" value="Unassembled WGS sequence"/>
</dbReference>
<evidence type="ECO:0000313" key="3">
    <source>
        <dbReference type="Proteomes" id="UP000824782"/>
    </source>
</evidence>
<protein>
    <submittedName>
        <fullName evidence="2">Uncharacterized protein</fullName>
    </submittedName>
</protein>
<keyword evidence="3" id="KW-1185">Reference proteome</keyword>
<gene>
    <name evidence="2" type="ORF">GDO81_010946</name>
</gene>
<evidence type="ECO:0000313" key="2">
    <source>
        <dbReference type="EMBL" id="KAG8579563.1"/>
    </source>
</evidence>
<keyword evidence="1" id="KW-0472">Membrane</keyword>
<reference evidence="2" key="1">
    <citation type="thesis" date="2020" institute="ProQuest LLC" country="789 East Eisenhower Parkway, Ann Arbor, MI, USA">
        <title>Comparative Genomics and Chromosome Evolution.</title>
        <authorList>
            <person name="Mudd A.B."/>
        </authorList>
    </citation>
    <scope>NUCLEOTIDE SEQUENCE</scope>
    <source>
        <strain evidence="2">237g6f4</strain>
        <tissue evidence="2">Blood</tissue>
    </source>
</reference>
<accession>A0AAV7C589</accession>
<keyword evidence="1" id="KW-1133">Transmembrane helix</keyword>
<dbReference type="EMBL" id="WNYA01000004">
    <property type="protein sequence ID" value="KAG8579563.1"/>
    <property type="molecule type" value="Genomic_DNA"/>
</dbReference>
<sequence length="88" mass="10488">MLHILHGFFFRPLFMYFTKNSLDSSPLCRPVPPPLVNLKAYIHFKSPKSLDLYVYIFIYIATFLKSCISALLLHRLNTVFFFKYNFFL</sequence>
<dbReference type="AlphaFoldDB" id="A0AAV7C589"/>
<keyword evidence="1" id="KW-0812">Transmembrane</keyword>
<feature type="transmembrane region" description="Helical" evidence="1">
    <location>
        <begin position="52"/>
        <end position="73"/>
    </location>
</feature>